<evidence type="ECO:0008006" key="3">
    <source>
        <dbReference type="Google" id="ProtNLM"/>
    </source>
</evidence>
<reference evidence="1 2" key="1">
    <citation type="submission" date="2019-06" db="EMBL/GenBank/DDBJ databases">
        <title>A large-scale integrated study on North Sea by COGITO (Coastal Microbe Genomic &amp; Taxonomic Observatory).</title>
        <authorList>
            <person name="Teeling H."/>
        </authorList>
    </citation>
    <scope>NUCLEOTIDE SEQUENCE [LARGE SCALE GENOMIC DNA]</scope>
    <source>
        <strain evidence="1 2">MAR_2009_79</strain>
    </source>
</reference>
<gene>
    <name evidence="1" type="ORF">GQ41_2228</name>
</gene>
<proteinExistence type="predicted"/>
<dbReference type="RefSeq" id="WP_142189492.1">
    <property type="nucleotide sequence ID" value="NZ_VHIF01000001.1"/>
</dbReference>
<dbReference type="Proteomes" id="UP000315363">
    <property type="component" value="Unassembled WGS sequence"/>
</dbReference>
<sequence>MKTSKKKLKAFRDIYQLHQNLMGILKQESGTSLGYYKVSLEVRDNNDLMLNIGSLLEVCVFALDGNGILLSPRNQNVSKHDSVCRVLELVINLLPHSQMDFVDYVTDKLSGLESEAIKSS</sequence>
<dbReference type="EMBL" id="VHIF01000001">
    <property type="protein sequence ID" value="TQO37607.1"/>
    <property type="molecule type" value="Genomic_DNA"/>
</dbReference>
<name>A0ABY3AA27_9FLAO</name>
<keyword evidence="2" id="KW-1185">Reference proteome</keyword>
<protein>
    <recommendedName>
        <fullName evidence="3">GSKIP domain-containing protein</fullName>
    </recommendedName>
</protein>
<evidence type="ECO:0000313" key="1">
    <source>
        <dbReference type="EMBL" id="TQO37607.1"/>
    </source>
</evidence>
<accession>A0ABY3AA27</accession>
<evidence type="ECO:0000313" key="2">
    <source>
        <dbReference type="Proteomes" id="UP000315363"/>
    </source>
</evidence>
<organism evidence="1 2">
    <name type="scientific">Arenibacter algicola</name>
    <dbReference type="NCBI Taxonomy" id="616991"/>
    <lineage>
        <taxon>Bacteria</taxon>
        <taxon>Pseudomonadati</taxon>
        <taxon>Bacteroidota</taxon>
        <taxon>Flavobacteriia</taxon>
        <taxon>Flavobacteriales</taxon>
        <taxon>Flavobacteriaceae</taxon>
        <taxon>Arenibacter</taxon>
    </lineage>
</organism>
<comment type="caution">
    <text evidence="1">The sequence shown here is derived from an EMBL/GenBank/DDBJ whole genome shotgun (WGS) entry which is preliminary data.</text>
</comment>